<proteinExistence type="predicted"/>
<dbReference type="PROSITE" id="PS51257">
    <property type="entry name" value="PROKAR_LIPOPROTEIN"/>
    <property type="match status" value="1"/>
</dbReference>
<dbReference type="Gene3D" id="1.25.40.10">
    <property type="entry name" value="Tetratricopeptide repeat domain"/>
    <property type="match status" value="1"/>
</dbReference>
<dbReference type="SUPFAM" id="SSF81901">
    <property type="entry name" value="HCP-like"/>
    <property type="match status" value="1"/>
</dbReference>
<dbReference type="Proteomes" id="UP000614721">
    <property type="component" value="Unassembled WGS sequence"/>
</dbReference>
<gene>
    <name evidence="1" type="ORF">I4902_07030</name>
</gene>
<reference evidence="1 2" key="1">
    <citation type="submission" date="2020-11" db="EMBL/GenBank/DDBJ databases">
        <title>Enhanced detection system for hospital associated transmission using whole genome sequencing surveillance.</title>
        <authorList>
            <person name="Harrison L.H."/>
            <person name="Van Tyne D."/>
            <person name="Marsh J.W."/>
            <person name="Griffith M.P."/>
            <person name="Snyder D.J."/>
            <person name="Cooper V.S."/>
            <person name="Mustapha M."/>
        </authorList>
    </citation>
    <scope>NUCLEOTIDE SEQUENCE [LARGE SCALE GENOMIC DNA]</scope>
    <source>
        <strain evidence="1 2">PR00075</strain>
    </source>
</reference>
<keyword evidence="2" id="KW-1185">Reference proteome</keyword>
<evidence type="ECO:0000313" key="1">
    <source>
        <dbReference type="EMBL" id="MBG2879022.1"/>
    </source>
</evidence>
<dbReference type="RefSeq" id="WP_196566013.1">
    <property type="nucleotide sequence ID" value="NZ_JADRYY010000002.1"/>
</dbReference>
<dbReference type="InterPro" id="IPR011990">
    <property type="entry name" value="TPR-like_helical_dom_sf"/>
</dbReference>
<accession>A0ABS0ISM5</accession>
<evidence type="ECO:0008006" key="3">
    <source>
        <dbReference type="Google" id="ProtNLM"/>
    </source>
</evidence>
<sequence>MLNKKKDLFILLSSIILVGCNHSSAGKLSYFDNDKKNFYNKALILEGTIPENTSLTLYAHYHSKVCTRSQIITPSANLFNPEISTKDKSAWDSKIFVADNISRVFNTRVPLLTNDNCKWRLASVDALYIYTQENQSGKKELKYEYTFTIYHDTSNAETHYIFKPELYYLHTIYDEDSVITAKNELQFMPSNWRGRLNVTLADNITLTLQPAKIIDYHIDKNVYSRFNEVNKTQDYRCTIRYPDGTIYFHSKNTHLPHPQNAIINRKYGCEIAPPYSPESQVVTLMKQHDADSKLKIAAMYEKGYFLPKDNDKAKAIYVELIEKGNKEAEKRLASLQFHENYHAQFDRNNTQK</sequence>
<evidence type="ECO:0000313" key="2">
    <source>
        <dbReference type="Proteomes" id="UP000614721"/>
    </source>
</evidence>
<dbReference type="EMBL" id="JADSJP010000009">
    <property type="protein sequence ID" value="MBG2879022.1"/>
    <property type="molecule type" value="Genomic_DNA"/>
</dbReference>
<organism evidence="1 2">
    <name type="scientific">Proteus alimentorum</name>
    <dbReference type="NCBI Taxonomy" id="1973495"/>
    <lineage>
        <taxon>Bacteria</taxon>
        <taxon>Pseudomonadati</taxon>
        <taxon>Pseudomonadota</taxon>
        <taxon>Gammaproteobacteria</taxon>
        <taxon>Enterobacterales</taxon>
        <taxon>Morganellaceae</taxon>
        <taxon>Proteus</taxon>
    </lineage>
</organism>
<comment type="caution">
    <text evidence="1">The sequence shown here is derived from an EMBL/GenBank/DDBJ whole genome shotgun (WGS) entry which is preliminary data.</text>
</comment>
<protein>
    <recommendedName>
        <fullName evidence="3">Lipoprotein</fullName>
    </recommendedName>
</protein>
<name>A0ABS0ISM5_9GAMM</name>